<evidence type="ECO:0000256" key="2">
    <source>
        <dbReference type="ARBA" id="ARBA00023315"/>
    </source>
</evidence>
<feature type="domain" description="N-acetyltransferase" evidence="3">
    <location>
        <begin position="1"/>
        <end position="166"/>
    </location>
</feature>
<keyword evidence="1 4" id="KW-0808">Transferase</keyword>
<dbReference type="CDD" id="cd04301">
    <property type="entry name" value="NAT_SF"/>
    <property type="match status" value="1"/>
</dbReference>
<dbReference type="EC" id="2.3.-.-" evidence="4"/>
<dbReference type="RefSeq" id="WP_290282342.1">
    <property type="nucleotide sequence ID" value="NZ_JAUFQI010000001.1"/>
</dbReference>
<organism evidence="4 5">
    <name type="scientific">Reinekea marina</name>
    <dbReference type="NCBI Taxonomy" id="1310421"/>
    <lineage>
        <taxon>Bacteria</taxon>
        <taxon>Pseudomonadati</taxon>
        <taxon>Pseudomonadota</taxon>
        <taxon>Gammaproteobacteria</taxon>
        <taxon>Oceanospirillales</taxon>
        <taxon>Saccharospirillaceae</taxon>
        <taxon>Reinekea</taxon>
    </lineage>
</organism>
<gene>
    <name evidence="4" type="ORF">ACFOND_14540</name>
</gene>
<dbReference type="Pfam" id="PF00583">
    <property type="entry name" value="Acetyltransf_1"/>
    <property type="match status" value="1"/>
</dbReference>
<dbReference type="Gene3D" id="3.40.630.30">
    <property type="match status" value="1"/>
</dbReference>
<reference evidence="5" key="1">
    <citation type="journal article" date="2019" name="Int. J. Syst. Evol. Microbiol.">
        <title>The Global Catalogue of Microorganisms (GCM) 10K type strain sequencing project: providing services to taxonomists for standard genome sequencing and annotation.</title>
        <authorList>
            <consortium name="The Broad Institute Genomics Platform"/>
            <consortium name="The Broad Institute Genome Sequencing Center for Infectious Disease"/>
            <person name="Wu L."/>
            <person name="Ma J."/>
        </authorList>
    </citation>
    <scope>NUCLEOTIDE SEQUENCE [LARGE SCALE GENOMIC DNA]</scope>
    <source>
        <strain evidence="5">CECT 8288</strain>
    </source>
</reference>
<keyword evidence="2 4" id="KW-0012">Acyltransferase</keyword>
<dbReference type="EMBL" id="JBHRYN010000041">
    <property type="protein sequence ID" value="MFC3702852.1"/>
    <property type="molecule type" value="Genomic_DNA"/>
</dbReference>
<proteinExistence type="predicted"/>
<comment type="caution">
    <text evidence="4">The sequence shown here is derived from an EMBL/GenBank/DDBJ whole genome shotgun (WGS) entry which is preliminary data.</text>
</comment>
<dbReference type="InterPro" id="IPR016181">
    <property type="entry name" value="Acyl_CoA_acyltransferase"/>
</dbReference>
<dbReference type="GO" id="GO:0016746">
    <property type="term" value="F:acyltransferase activity"/>
    <property type="evidence" value="ECO:0007669"/>
    <property type="project" value="UniProtKB-KW"/>
</dbReference>
<accession>A0ABV7WUE5</accession>
<evidence type="ECO:0000259" key="3">
    <source>
        <dbReference type="PROSITE" id="PS51186"/>
    </source>
</evidence>
<protein>
    <submittedName>
        <fullName evidence="4">GNAT family N-acetyltransferase</fullName>
        <ecNumber evidence="4">2.3.-.-</ecNumber>
    </submittedName>
</protein>
<evidence type="ECO:0000313" key="4">
    <source>
        <dbReference type="EMBL" id="MFC3702852.1"/>
    </source>
</evidence>
<evidence type="ECO:0000313" key="5">
    <source>
        <dbReference type="Proteomes" id="UP001595710"/>
    </source>
</evidence>
<dbReference type="PROSITE" id="PS51186">
    <property type="entry name" value="GNAT"/>
    <property type="match status" value="1"/>
</dbReference>
<dbReference type="PANTHER" id="PTHR43877">
    <property type="entry name" value="AMINOALKYLPHOSPHONATE N-ACETYLTRANSFERASE-RELATED-RELATED"/>
    <property type="match status" value="1"/>
</dbReference>
<evidence type="ECO:0000256" key="1">
    <source>
        <dbReference type="ARBA" id="ARBA00022679"/>
    </source>
</evidence>
<dbReference type="Proteomes" id="UP001595710">
    <property type="component" value="Unassembled WGS sequence"/>
</dbReference>
<sequence>MIREANSEDTLEIAKVHVDSWRFAYKGIIEDQVLDSLDYSKRSENWKLVLQESSLPMYVSESNEGEITGFVHVSEYRGNDLGSENIGEITSIYIRPELVGTGLGYRLFQKAKASLTEAGFTKIVLWVLEENKLGSNFYKHCGMKPDNGKTIHPKTGLVELRYAMEV</sequence>
<dbReference type="InterPro" id="IPR050832">
    <property type="entry name" value="Bact_Acetyltransf"/>
</dbReference>
<dbReference type="InterPro" id="IPR000182">
    <property type="entry name" value="GNAT_dom"/>
</dbReference>
<dbReference type="SUPFAM" id="SSF55729">
    <property type="entry name" value="Acyl-CoA N-acyltransferases (Nat)"/>
    <property type="match status" value="1"/>
</dbReference>
<name>A0ABV7WUE5_9GAMM</name>
<keyword evidence="5" id="KW-1185">Reference proteome</keyword>